<keyword evidence="4" id="KW-0472">Membrane</keyword>
<dbReference type="OMA" id="SCETMRI"/>
<dbReference type="PANTHER" id="PTHR17615:SF9">
    <property type="entry name" value="PROTEIN FAM189A1"/>
    <property type="match status" value="1"/>
</dbReference>
<keyword evidence="7" id="KW-1185">Reference proteome</keyword>
<reference evidence="6" key="2">
    <citation type="submission" date="2025-09" db="UniProtKB">
        <authorList>
            <consortium name="Ensembl"/>
        </authorList>
    </citation>
    <scope>IDENTIFICATION</scope>
</reference>
<evidence type="ECO:0000256" key="4">
    <source>
        <dbReference type="ARBA" id="ARBA00023136"/>
    </source>
</evidence>
<dbReference type="PANTHER" id="PTHR17615">
    <property type="entry name" value="PROTEIN FAM189A"/>
    <property type="match status" value="1"/>
</dbReference>
<evidence type="ECO:0000256" key="5">
    <source>
        <dbReference type="ARBA" id="ARBA00034309"/>
    </source>
</evidence>
<keyword evidence="2" id="KW-0812">Transmembrane</keyword>
<dbReference type="GeneTree" id="ENSGT00530000063335"/>
<keyword evidence="3" id="KW-1133">Transmembrane helix</keyword>
<name>A0A8C4N6U4_EPTBU</name>
<accession>A0A8C4N6U4</accession>
<evidence type="ECO:0000256" key="1">
    <source>
        <dbReference type="ARBA" id="ARBA00004370"/>
    </source>
</evidence>
<proteinExistence type="inferred from homology"/>
<organism evidence="6 7">
    <name type="scientific">Eptatretus burgeri</name>
    <name type="common">Inshore hagfish</name>
    <dbReference type="NCBI Taxonomy" id="7764"/>
    <lineage>
        <taxon>Eukaryota</taxon>
        <taxon>Metazoa</taxon>
        <taxon>Chordata</taxon>
        <taxon>Craniata</taxon>
        <taxon>Vertebrata</taxon>
        <taxon>Cyclostomata</taxon>
        <taxon>Myxini</taxon>
        <taxon>Myxiniformes</taxon>
        <taxon>Myxinidae</taxon>
        <taxon>Eptatretinae</taxon>
        <taxon>Eptatretus</taxon>
    </lineage>
</organism>
<comment type="subcellular location">
    <subcellularLocation>
        <location evidence="1">Membrane</location>
    </subcellularLocation>
</comment>
<dbReference type="Proteomes" id="UP000694388">
    <property type="component" value="Unplaced"/>
</dbReference>
<comment type="similarity">
    <text evidence="5">Belongs to the ENTREP family.</text>
</comment>
<protein>
    <submittedName>
        <fullName evidence="6">Uncharacterized protein</fullName>
    </submittedName>
</protein>
<sequence length="194" mass="21064">MNHLLLLLPKVTFFTLLSGVCVMLNLAGSILSCQNAQLVSTLHYCQLEGVCVCCEQPQASVVQCTALTLDLHWSLLSPCCQDLLFSVCALTVLATVVCSLATALHCVQIISTDVLHIVSMRPIPACALGRQTLDYDEFIPPIPPPPYYPPEYSYTPMLDPNRQESAPIPATPFPSSIPPAILYLLLALLSPTLL</sequence>
<dbReference type="GO" id="GO:0016020">
    <property type="term" value="C:membrane"/>
    <property type="evidence" value="ECO:0007669"/>
    <property type="project" value="UniProtKB-SubCell"/>
</dbReference>
<dbReference type="AlphaFoldDB" id="A0A8C4N6U4"/>
<dbReference type="InterPro" id="IPR030431">
    <property type="entry name" value="ENTREP1-3"/>
</dbReference>
<evidence type="ECO:0000313" key="7">
    <source>
        <dbReference type="Proteomes" id="UP000694388"/>
    </source>
</evidence>
<evidence type="ECO:0000256" key="3">
    <source>
        <dbReference type="ARBA" id="ARBA00022989"/>
    </source>
</evidence>
<reference evidence="6" key="1">
    <citation type="submission" date="2025-08" db="UniProtKB">
        <authorList>
            <consortium name="Ensembl"/>
        </authorList>
    </citation>
    <scope>IDENTIFICATION</scope>
</reference>
<evidence type="ECO:0000313" key="6">
    <source>
        <dbReference type="Ensembl" id="ENSEBUP00000002463.1"/>
    </source>
</evidence>
<dbReference type="Ensembl" id="ENSEBUT00000002818.1">
    <property type="protein sequence ID" value="ENSEBUP00000002463.1"/>
    <property type="gene ID" value="ENSEBUG00000001870.1"/>
</dbReference>
<evidence type="ECO:0000256" key="2">
    <source>
        <dbReference type="ARBA" id="ARBA00022692"/>
    </source>
</evidence>